<accession>A0A6T8C1N8</accession>
<dbReference type="CDD" id="cd00519">
    <property type="entry name" value="Lipase_3"/>
    <property type="match status" value="1"/>
</dbReference>
<dbReference type="AlphaFoldDB" id="A0A6T8C1N8"/>
<evidence type="ECO:0000259" key="1">
    <source>
        <dbReference type="Pfam" id="PF01764"/>
    </source>
</evidence>
<feature type="domain" description="Fungal lipase-type" evidence="1">
    <location>
        <begin position="95"/>
        <end position="231"/>
    </location>
</feature>
<dbReference type="EMBL" id="HBKO01034495">
    <property type="protein sequence ID" value="CAE2256769.1"/>
    <property type="molecule type" value="Transcribed_RNA"/>
</dbReference>
<dbReference type="SUPFAM" id="SSF53474">
    <property type="entry name" value="alpha/beta-Hydrolases"/>
    <property type="match status" value="1"/>
</dbReference>
<gene>
    <name evidence="2" type="ORF">CPOL0286_LOCUS15670</name>
</gene>
<dbReference type="InterPro" id="IPR029058">
    <property type="entry name" value="AB_hydrolase_fold"/>
</dbReference>
<organism evidence="2">
    <name type="scientific">Prymnesium polylepis</name>
    <dbReference type="NCBI Taxonomy" id="72548"/>
    <lineage>
        <taxon>Eukaryota</taxon>
        <taxon>Haptista</taxon>
        <taxon>Haptophyta</taxon>
        <taxon>Prymnesiophyceae</taxon>
        <taxon>Prymnesiales</taxon>
        <taxon>Prymnesiaceae</taxon>
        <taxon>Prymnesium</taxon>
    </lineage>
</organism>
<dbReference type="Gene3D" id="3.40.50.1820">
    <property type="entry name" value="alpha/beta hydrolase"/>
    <property type="match status" value="1"/>
</dbReference>
<evidence type="ECO:0000313" key="2">
    <source>
        <dbReference type="EMBL" id="CAE2256769.1"/>
    </source>
</evidence>
<proteinExistence type="predicted"/>
<dbReference type="Pfam" id="PF01764">
    <property type="entry name" value="Lipase_3"/>
    <property type="match status" value="1"/>
</dbReference>
<dbReference type="InterPro" id="IPR002921">
    <property type="entry name" value="Fungal_lipase-type"/>
</dbReference>
<dbReference type="GO" id="GO:0006629">
    <property type="term" value="P:lipid metabolic process"/>
    <property type="evidence" value="ECO:0007669"/>
    <property type="project" value="InterPro"/>
</dbReference>
<dbReference type="PANTHER" id="PTHR45856">
    <property type="entry name" value="ALPHA/BETA-HYDROLASES SUPERFAMILY PROTEIN"/>
    <property type="match status" value="1"/>
</dbReference>
<protein>
    <recommendedName>
        <fullName evidence="1">Fungal lipase-type domain-containing protein</fullName>
    </recommendedName>
</protein>
<dbReference type="InterPro" id="IPR051218">
    <property type="entry name" value="Sec_MonoDiacylglyc_Lipase"/>
</dbReference>
<name>A0A6T8C1N8_9EUKA</name>
<dbReference type="PANTHER" id="PTHR45856:SF25">
    <property type="entry name" value="FUNGAL LIPASE-LIKE DOMAIN-CONTAINING PROTEIN"/>
    <property type="match status" value="1"/>
</dbReference>
<reference evidence="2" key="1">
    <citation type="submission" date="2021-01" db="EMBL/GenBank/DDBJ databases">
        <authorList>
            <person name="Corre E."/>
            <person name="Pelletier E."/>
            <person name="Niang G."/>
            <person name="Scheremetjew M."/>
            <person name="Finn R."/>
            <person name="Kale V."/>
            <person name="Holt S."/>
            <person name="Cochrane G."/>
            <person name="Meng A."/>
            <person name="Brown T."/>
            <person name="Cohen L."/>
        </authorList>
    </citation>
    <scope>NUCLEOTIDE SEQUENCE</scope>
    <source>
        <strain evidence="2">UIO037</strain>
    </source>
</reference>
<sequence>MLSLLASSLSAPVGNSTTSQDAVTYDKARSARLVAFSGIAYCTGTLGKGVSNWDCAHCKDFPSVKASTFSAKGESEQNGYVAYDPNDGADGSILVVFTGTDPLKFQQWIDDIDTIAVSYPGCAGCKVHQGFYDNYKAVRSQMSTLLDSAAVEHPKSPVYITGHSLGAAIALHAAVEVAGGSHASRFAGMYTFGQPRVGNSAFATWAASTLGRSPHFRVTHRRDPVPHLPLEVMGFRHPEREIFYSGSSEGSYKGCDGSGEDSSCSDKYALDVLVTDHTEYVGFDMISNYLSCKL</sequence>